<dbReference type="GeneID" id="25983872"/>
<name>J4UG28_TRIAS</name>
<dbReference type="GO" id="GO:0005829">
    <property type="term" value="C:cytosol"/>
    <property type="evidence" value="ECO:0007669"/>
    <property type="project" value="TreeGrafter"/>
</dbReference>
<evidence type="ECO:0000313" key="2">
    <source>
        <dbReference type="Proteomes" id="UP000002748"/>
    </source>
</evidence>
<dbReference type="InterPro" id="IPR038389">
    <property type="entry name" value="PSMG2_sf"/>
</dbReference>
<accession>J4UG28</accession>
<dbReference type="PANTHER" id="PTHR12970">
    <property type="entry name" value="PROTEASOME ASSEMBLY CHAPERONE 2"/>
    <property type="match status" value="1"/>
</dbReference>
<gene>
    <name evidence="1" type="ORF">A1Q1_00358</name>
</gene>
<dbReference type="VEuPathDB" id="FungiDB:A1Q1_00358"/>
<dbReference type="Proteomes" id="UP000002748">
    <property type="component" value="Unassembled WGS sequence"/>
</dbReference>
<dbReference type="KEGG" id="tasa:A1Q1_00358"/>
<dbReference type="OrthoDB" id="10260712at2759"/>
<dbReference type="GO" id="GO:0043248">
    <property type="term" value="P:proteasome assembly"/>
    <property type="evidence" value="ECO:0007669"/>
    <property type="project" value="TreeGrafter"/>
</dbReference>
<protein>
    <submittedName>
        <fullName evidence="1">Uncharacterized protein</fullName>
    </submittedName>
</protein>
<reference evidence="1 2" key="1">
    <citation type="journal article" date="2012" name="Eukaryot. Cell">
        <title>Draft genome sequence of CBS 2479, the standard type strain of Trichosporon asahii.</title>
        <authorList>
            <person name="Yang R.Y."/>
            <person name="Li H.T."/>
            <person name="Zhu H."/>
            <person name="Zhou G.P."/>
            <person name="Wang M."/>
            <person name="Wang L."/>
        </authorList>
    </citation>
    <scope>NUCLEOTIDE SEQUENCE [LARGE SCALE GENOMIC DNA]</scope>
    <source>
        <strain evidence="2">ATCC 90039 / CBS 2479 / JCM 2466 / KCTC 7840 / NCYC 2677 / UAMH 7654</strain>
    </source>
</reference>
<comment type="caution">
    <text evidence="1">The sequence shown here is derived from an EMBL/GenBank/DDBJ whole genome shotgun (WGS) entry which is preliminary data.</text>
</comment>
<proteinExistence type="predicted"/>
<dbReference type="Gene3D" id="3.40.50.10900">
    <property type="entry name" value="PAC-like subunit"/>
    <property type="match status" value="2"/>
</dbReference>
<dbReference type="AlphaFoldDB" id="J4UG28"/>
<dbReference type="PANTHER" id="PTHR12970:SF1">
    <property type="entry name" value="PROTEASOME ASSEMBLY CHAPERONE 2"/>
    <property type="match status" value="1"/>
</dbReference>
<dbReference type="InterPro" id="IPR016562">
    <property type="entry name" value="Proteasome_assmbl_chp_2_euk"/>
</dbReference>
<evidence type="ECO:0000313" key="1">
    <source>
        <dbReference type="EMBL" id="EJT50380.1"/>
    </source>
</evidence>
<sequence length="302" mass="31432">MTPASRVVVAINLSPTMSTGPIYPVNGLDTSKLKDAVLVVPSVSLGNVPQLAGDLLVSSLGLKRVAFVGTGETVAPFAGYDSEAGILTGGLERKLLYRSPSKLTPVYGDQGSVYVLLQRSPTLKVRTDGSNDLTAYGELTLQTKKDEHVALIAAAGKSFGSVLVLASLDAANQDDAQLLSAIVRDASTPILERLAQLPALNLRLEGAPPQEQQREGVYPPFLPGAGLTRRTLAALKEQGTPAGALAAWVVEGDNRGDAHALAARTLDMAGIDAQLREPSSWKGLFGGEGWSGGAGMDAEIHG</sequence>
<dbReference type="EMBL" id="ALBS01000111">
    <property type="protein sequence ID" value="EJT50380.1"/>
    <property type="molecule type" value="Genomic_DNA"/>
</dbReference>
<dbReference type="RefSeq" id="XP_014181482.1">
    <property type="nucleotide sequence ID" value="XM_014326007.1"/>
</dbReference>
<dbReference type="HOGENOM" id="CLU_062640_2_2_1"/>
<dbReference type="GO" id="GO:0005634">
    <property type="term" value="C:nucleus"/>
    <property type="evidence" value="ECO:0007669"/>
    <property type="project" value="TreeGrafter"/>
</dbReference>
<organism evidence="1 2">
    <name type="scientific">Trichosporon asahii var. asahii (strain ATCC 90039 / CBS 2479 / JCM 2466 / KCTC 7840 / NBRC 103889/ NCYC 2677 / UAMH 7654)</name>
    <name type="common">Yeast</name>
    <dbReference type="NCBI Taxonomy" id="1186058"/>
    <lineage>
        <taxon>Eukaryota</taxon>
        <taxon>Fungi</taxon>
        <taxon>Dikarya</taxon>
        <taxon>Basidiomycota</taxon>
        <taxon>Agaricomycotina</taxon>
        <taxon>Tremellomycetes</taxon>
        <taxon>Trichosporonales</taxon>
        <taxon>Trichosporonaceae</taxon>
        <taxon>Trichosporon</taxon>
    </lineage>
</organism>